<reference evidence="2" key="1">
    <citation type="journal article" date="2021" name="PeerJ">
        <title>Extensive microbial diversity within the chicken gut microbiome revealed by metagenomics and culture.</title>
        <authorList>
            <person name="Gilroy R."/>
            <person name="Ravi A."/>
            <person name="Getino M."/>
            <person name="Pursley I."/>
            <person name="Horton D.L."/>
            <person name="Alikhan N.F."/>
            <person name="Baker D."/>
            <person name="Gharbi K."/>
            <person name="Hall N."/>
            <person name="Watson M."/>
            <person name="Adriaenssens E.M."/>
            <person name="Foster-Nyarko E."/>
            <person name="Jarju S."/>
            <person name="Secka A."/>
            <person name="Antonio M."/>
            <person name="Oren A."/>
            <person name="Chaudhuri R.R."/>
            <person name="La Ragione R."/>
            <person name="Hildebrand F."/>
            <person name="Pallen M.J."/>
        </authorList>
    </citation>
    <scope>NUCLEOTIDE SEQUENCE</scope>
    <source>
        <strain evidence="2">CHK195-9823</strain>
    </source>
</reference>
<dbReference type="CDD" id="cd00077">
    <property type="entry name" value="HDc"/>
    <property type="match status" value="1"/>
</dbReference>
<organism evidence="2 3">
    <name type="scientific">Candidatus Blautia stercorigallinarum</name>
    <dbReference type="NCBI Taxonomy" id="2838501"/>
    <lineage>
        <taxon>Bacteria</taxon>
        <taxon>Bacillati</taxon>
        <taxon>Bacillota</taxon>
        <taxon>Clostridia</taxon>
        <taxon>Lachnospirales</taxon>
        <taxon>Lachnospiraceae</taxon>
        <taxon>Blautia</taxon>
    </lineage>
</organism>
<accession>A0A9D1PCJ0</accession>
<name>A0A9D1PCJ0_9FIRM</name>
<dbReference type="InterPro" id="IPR006675">
    <property type="entry name" value="HDIG_dom"/>
</dbReference>
<reference evidence="2" key="2">
    <citation type="submission" date="2021-04" db="EMBL/GenBank/DDBJ databases">
        <authorList>
            <person name="Gilroy R."/>
        </authorList>
    </citation>
    <scope>NUCLEOTIDE SEQUENCE</scope>
    <source>
        <strain evidence="2">CHK195-9823</strain>
    </source>
</reference>
<dbReference type="SUPFAM" id="SSF109604">
    <property type="entry name" value="HD-domain/PDEase-like"/>
    <property type="match status" value="1"/>
</dbReference>
<dbReference type="Pfam" id="PF01966">
    <property type="entry name" value="HD"/>
    <property type="match status" value="1"/>
</dbReference>
<dbReference type="AlphaFoldDB" id="A0A9D1PCJ0"/>
<dbReference type="Gene3D" id="1.10.3210.10">
    <property type="entry name" value="Hypothetical protein af1432"/>
    <property type="match status" value="1"/>
</dbReference>
<protein>
    <submittedName>
        <fullName evidence="2">HD domain-containing protein</fullName>
    </submittedName>
</protein>
<feature type="domain" description="HD/PDEase" evidence="1">
    <location>
        <begin position="26"/>
        <end position="158"/>
    </location>
</feature>
<comment type="caution">
    <text evidence="2">The sequence shown here is derived from an EMBL/GenBank/DDBJ whole genome shotgun (WGS) entry which is preliminary data.</text>
</comment>
<dbReference type="SMART" id="SM00471">
    <property type="entry name" value="HDc"/>
    <property type="match status" value="1"/>
</dbReference>
<proteinExistence type="predicted"/>
<dbReference type="InterPro" id="IPR006674">
    <property type="entry name" value="HD_domain"/>
</dbReference>
<dbReference type="Proteomes" id="UP000886814">
    <property type="component" value="Unassembled WGS sequence"/>
</dbReference>
<dbReference type="NCBIfam" id="TIGR00277">
    <property type="entry name" value="HDIG"/>
    <property type="match status" value="1"/>
</dbReference>
<evidence type="ECO:0000259" key="1">
    <source>
        <dbReference type="SMART" id="SM00471"/>
    </source>
</evidence>
<gene>
    <name evidence="2" type="ORF">H9747_02320</name>
</gene>
<dbReference type="EMBL" id="DXIQ01000011">
    <property type="protein sequence ID" value="HIV37827.1"/>
    <property type="molecule type" value="Genomic_DNA"/>
</dbReference>
<dbReference type="InterPro" id="IPR003607">
    <property type="entry name" value="HD/PDEase_dom"/>
</dbReference>
<evidence type="ECO:0000313" key="3">
    <source>
        <dbReference type="Proteomes" id="UP000886814"/>
    </source>
</evidence>
<sequence length="259" mass="30717">MAQIDIEHAKKEFDKYLRDFDLGNPKILLKKVHTYGVVKAADYICTREELKPEDRDLALLIALLHDIGRFEQLKAYNSYDDNRFDHARFGVKLLFEEGKIKDFISCRDYDEVIRQAIALHSVYRLPEIQDPGVLLHCRIIRDADKLDNFRVKSVDSLEAHFDLPKETIQKETVSDNVLQAVRDHRCVRREERKTHLDMWISYMAFIFDLNFPSSFCFIQEHDYINRCIDRMDYSEKNTKDSMEEVRRICLDYVQKKAEG</sequence>
<evidence type="ECO:0000313" key="2">
    <source>
        <dbReference type="EMBL" id="HIV37827.1"/>
    </source>
</evidence>